<keyword evidence="5" id="KW-0862">Zinc</keyword>
<keyword evidence="2" id="KW-0479">Metal-binding</keyword>
<dbReference type="OrthoDB" id="6077919at2759"/>
<dbReference type="Proteomes" id="UP000242180">
    <property type="component" value="Unassembled WGS sequence"/>
</dbReference>
<dbReference type="GO" id="GO:0005667">
    <property type="term" value="C:transcription regulator complex"/>
    <property type="evidence" value="ECO:0007669"/>
    <property type="project" value="TreeGrafter"/>
</dbReference>
<dbReference type="GO" id="GO:0000978">
    <property type="term" value="F:RNA polymerase II cis-regulatory region sequence-specific DNA binding"/>
    <property type="evidence" value="ECO:0007669"/>
    <property type="project" value="TreeGrafter"/>
</dbReference>
<feature type="non-terminal residue" evidence="9">
    <location>
        <position position="1"/>
    </location>
</feature>
<keyword evidence="6" id="KW-0539">Nucleus</keyword>
<sequence length="57" mass="6861">RYACHQCTKTFSRPSSLRIHMYTHTGEKPYKCPYPSCDRRFSVQSNMRRHARVHYAL</sequence>
<dbReference type="GO" id="GO:0000981">
    <property type="term" value="F:DNA-binding transcription factor activity, RNA polymerase II-specific"/>
    <property type="evidence" value="ECO:0007669"/>
    <property type="project" value="TreeGrafter"/>
</dbReference>
<dbReference type="InterPro" id="IPR036236">
    <property type="entry name" value="Znf_C2H2_sf"/>
</dbReference>
<dbReference type="GO" id="GO:0008270">
    <property type="term" value="F:zinc ion binding"/>
    <property type="evidence" value="ECO:0007669"/>
    <property type="project" value="UniProtKB-KW"/>
</dbReference>
<protein>
    <recommendedName>
        <fullName evidence="8">C2H2-type domain-containing protein</fullName>
    </recommendedName>
</protein>
<dbReference type="EMBL" id="MCGN01000002">
    <property type="protein sequence ID" value="ORZ01340.1"/>
    <property type="molecule type" value="Genomic_DNA"/>
</dbReference>
<keyword evidence="3" id="KW-0677">Repeat</keyword>
<dbReference type="STRING" id="13706.A0A1X2HPM8"/>
<dbReference type="PROSITE" id="PS00028">
    <property type="entry name" value="ZINC_FINGER_C2H2_1"/>
    <property type="match status" value="2"/>
</dbReference>
<gene>
    <name evidence="9" type="ORF">BCR43DRAFT_433397</name>
</gene>
<dbReference type="OMA" id="KVHAITH"/>
<dbReference type="FunFam" id="3.30.160.60:FF:000690">
    <property type="entry name" value="Zinc finger protein 354C"/>
    <property type="match status" value="1"/>
</dbReference>
<dbReference type="SUPFAM" id="SSF57667">
    <property type="entry name" value="beta-beta-alpha zinc fingers"/>
    <property type="match status" value="1"/>
</dbReference>
<dbReference type="Pfam" id="PF00096">
    <property type="entry name" value="zf-C2H2"/>
    <property type="match status" value="2"/>
</dbReference>
<feature type="domain" description="C2H2-type" evidence="8">
    <location>
        <begin position="30"/>
        <end position="57"/>
    </location>
</feature>
<dbReference type="InterPro" id="IPR013087">
    <property type="entry name" value="Znf_C2H2_type"/>
</dbReference>
<evidence type="ECO:0000313" key="9">
    <source>
        <dbReference type="EMBL" id="ORZ01340.1"/>
    </source>
</evidence>
<evidence type="ECO:0000313" key="10">
    <source>
        <dbReference type="Proteomes" id="UP000242180"/>
    </source>
</evidence>
<organism evidence="9 10">
    <name type="scientific">Syncephalastrum racemosum</name>
    <name type="common">Filamentous fungus</name>
    <dbReference type="NCBI Taxonomy" id="13706"/>
    <lineage>
        <taxon>Eukaryota</taxon>
        <taxon>Fungi</taxon>
        <taxon>Fungi incertae sedis</taxon>
        <taxon>Mucoromycota</taxon>
        <taxon>Mucoromycotina</taxon>
        <taxon>Mucoromycetes</taxon>
        <taxon>Mucorales</taxon>
        <taxon>Syncephalastraceae</taxon>
        <taxon>Syncephalastrum</taxon>
    </lineage>
</organism>
<dbReference type="AlphaFoldDB" id="A0A1X2HPM8"/>
<dbReference type="PANTHER" id="PTHR14003">
    <property type="entry name" value="TRANSCRIPTIONAL REPRESSOR PROTEIN YY"/>
    <property type="match status" value="1"/>
</dbReference>
<evidence type="ECO:0000256" key="6">
    <source>
        <dbReference type="ARBA" id="ARBA00023242"/>
    </source>
</evidence>
<evidence type="ECO:0000256" key="5">
    <source>
        <dbReference type="ARBA" id="ARBA00022833"/>
    </source>
</evidence>
<proteinExistence type="predicted"/>
<dbReference type="GO" id="GO:0031519">
    <property type="term" value="C:PcG protein complex"/>
    <property type="evidence" value="ECO:0007669"/>
    <property type="project" value="TreeGrafter"/>
</dbReference>
<evidence type="ECO:0000256" key="1">
    <source>
        <dbReference type="ARBA" id="ARBA00004123"/>
    </source>
</evidence>
<dbReference type="PANTHER" id="PTHR14003:SF19">
    <property type="entry name" value="YY2 TRANSCRIPTION FACTOR"/>
    <property type="match status" value="1"/>
</dbReference>
<dbReference type="FunFam" id="3.30.160.60:FF:000744">
    <property type="entry name" value="zinc finger E-box-binding homeobox 1"/>
    <property type="match status" value="1"/>
</dbReference>
<evidence type="ECO:0000256" key="7">
    <source>
        <dbReference type="PROSITE-ProRule" id="PRU00042"/>
    </source>
</evidence>
<dbReference type="InParanoid" id="A0A1X2HPM8"/>
<keyword evidence="4 7" id="KW-0863">Zinc-finger</keyword>
<comment type="caution">
    <text evidence="9">The sequence shown here is derived from an EMBL/GenBank/DDBJ whole genome shotgun (WGS) entry which is preliminary data.</text>
</comment>
<accession>A0A1X2HPM8</accession>
<feature type="domain" description="C2H2-type" evidence="8">
    <location>
        <begin position="2"/>
        <end position="29"/>
    </location>
</feature>
<evidence type="ECO:0000256" key="2">
    <source>
        <dbReference type="ARBA" id="ARBA00022723"/>
    </source>
</evidence>
<dbReference type="PROSITE" id="PS50157">
    <property type="entry name" value="ZINC_FINGER_C2H2_2"/>
    <property type="match status" value="2"/>
</dbReference>
<dbReference type="GO" id="GO:0000785">
    <property type="term" value="C:chromatin"/>
    <property type="evidence" value="ECO:0007669"/>
    <property type="project" value="TreeGrafter"/>
</dbReference>
<evidence type="ECO:0000256" key="4">
    <source>
        <dbReference type="ARBA" id="ARBA00022771"/>
    </source>
</evidence>
<dbReference type="SMART" id="SM00355">
    <property type="entry name" value="ZnF_C2H2"/>
    <property type="match status" value="2"/>
</dbReference>
<reference evidence="9 10" key="1">
    <citation type="submission" date="2016-07" db="EMBL/GenBank/DDBJ databases">
        <title>Pervasive Adenine N6-methylation of Active Genes in Fungi.</title>
        <authorList>
            <consortium name="DOE Joint Genome Institute"/>
            <person name="Mondo S.J."/>
            <person name="Dannebaum R.O."/>
            <person name="Kuo R.C."/>
            <person name="Labutti K."/>
            <person name="Haridas S."/>
            <person name="Kuo A."/>
            <person name="Salamov A."/>
            <person name="Ahrendt S.R."/>
            <person name="Lipzen A."/>
            <person name="Sullivan W."/>
            <person name="Andreopoulos W.B."/>
            <person name="Clum A."/>
            <person name="Lindquist E."/>
            <person name="Daum C."/>
            <person name="Ramamoorthy G.K."/>
            <person name="Gryganskyi A."/>
            <person name="Culley D."/>
            <person name="Magnuson J.K."/>
            <person name="James T.Y."/>
            <person name="O'Malley M.A."/>
            <person name="Stajich J.E."/>
            <person name="Spatafora J.W."/>
            <person name="Visel A."/>
            <person name="Grigoriev I.V."/>
        </authorList>
    </citation>
    <scope>NUCLEOTIDE SEQUENCE [LARGE SCALE GENOMIC DNA]</scope>
    <source>
        <strain evidence="9 10">NRRL 2496</strain>
    </source>
</reference>
<evidence type="ECO:0000259" key="8">
    <source>
        <dbReference type="PROSITE" id="PS50157"/>
    </source>
</evidence>
<dbReference type="Gene3D" id="3.30.160.60">
    <property type="entry name" value="Classic Zinc Finger"/>
    <property type="match status" value="2"/>
</dbReference>
<keyword evidence="10" id="KW-1185">Reference proteome</keyword>
<name>A0A1X2HPM8_SYNRA</name>
<comment type="subcellular location">
    <subcellularLocation>
        <location evidence="1">Nucleus</location>
    </subcellularLocation>
</comment>
<evidence type="ECO:0000256" key="3">
    <source>
        <dbReference type="ARBA" id="ARBA00022737"/>
    </source>
</evidence>